<dbReference type="Gene3D" id="3.30.870.10">
    <property type="entry name" value="Endonuclease Chain A"/>
    <property type="match status" value="1"/>
</dbReference>
<gene>
    <name evidence="1" type="ORF">BST86_03740</name>
</gene>
<dbReference type="OrthoDB" id="5500241at2"/>
<sequence>MSTFLTGDALNDAIDNIITDAKKFIYITSPYIKLDDHYKERFDLVKNDPSIYLQVMFGKNENDFYRSVRSEDLEYFKTFPNVSIIYEPRLHAKSYSNESNGIVTSMNLYDYSAENNVEYGVGFSRTKLAEKVYEVHLDNHYKILEESAHCIFIKRPVFKTALFGLSRNYTKSEVLLDLFDSFNHNSPNYERIVYQDIDIISLDEKDLVPVLKSRSEKRAEIEFEKQKESIYENPSQGYCIRTGEQIAFNPSQPLSKNAYYEWLEWKNMDYGEGFCHQTGNRSYKKTSMRFPILNSCFQNEDTWN</sequence>
<dbReference type="AlphaFoldDB" id="A0A2S9WRY6"/>
<accession>A0A2S9WRY6</accession>
<evidence type="ECO:0008006" key="3">
    <source>
        <dbReference type="Google" id="ProtNLM"/>
    </source>
</evidence>
<name>A0A2S9WRY6_9FLAO</name>
<comment type="caution">
    <text evidence="1">The sequence shown here is derived from an EMBL/GenBank/DDBJ whole genome shotgun (WGS) entry which is preliminary data.</text>
</comment>
<reference evidence="1 2" key="1">
    <citation type="submission" date="2016-11" db="EMBL/GenBank/DDBJ databases">
        <title>Trade-off between light-utilization and light-protection in marine flavobacteria.</title>
        <authorList>
            <person name="Kumagai Y."/>
        </authorList>
    </citation>
    <scope>NUCLEOTIDE SEQUENCE [LARGE SCALE GENOMIC DNA]</scope>
    <source>
        <strain evidence="1 2">JCM 17109</strain>
    </source>
</reference>
<organism evidence="1 2">
    <name type="scientific">Nonlabens agnitus</name>
    <dbReference type="NCBI Taxonomy" id="870484"/>
    <lineage>
        <taxon>Bacteria</taxon>
        <taxon>Pseudomonadati</taxon>
        <taxon>Bacteroidota</taxon>
        <taxon>Flavobacteriia</taxon>
        <taxon>Flavobacteriales</taxon>
        <taxon>Flavobacteriaceae</taxon>
        <taxon>Nonlabens</taxon>
    </lineage>
</organism>
<dbReference type="InterPro" id="IPR059166">
    <property type="entry name" value="PLD-like_cat"/>
</dbReference>
<dbReference type="Proteomes" id="UP000239532">
    <property type="component" value="Unassembled WGS sequence"/>
</dbReference>
<protein>
    <recommendedName>
        <fullName evidence="3">Phospholipase D-like domain-containing protein</fullName>
    </recommendedName>
</protein>
<keyword evidence="2" id="KW-1185">Reference proteome</keyword>
<dbReference type="CDD" id="cd09176">
    <property type="entry name" value="PLDc_unchar6"/>
    <property type="match status" value="1"/>
</dbReference>
<dbReference type="RefSeq" id="WP_105982104.1">
    <property type="nucleotide sequence ID" value="NZ_MQUC01000003.1"/>
</dbReference>
<dbReference type="EMBL" id="MQUC01000003">
    <property type="protein sequence ID" value="PRP66264.1"/>
    <property type="molecule type" value="Genomic_DNA"/>
</dbReference>
<dbReference type="SUPFAM" id="SSF56024">
    <property type="entry name" value="Phospholipase D/nuclease"/>
    <property type="match status" value="1"/>
</dbReference>
<evidence type="ECO:0000313" key="2">
    <source>
        <dbReference type="Proteomes" id="UP000239532"/>
    </source>
</evidence>
<evidence type="ECO:0000313" key="1">
    <source>
        <dbReference type="EMBL" id="PRP66264.1"/>
    </source>
</evidence>
<proteinExistence type="predicted"/>